<dbReference type="EMBL" id="HBHX01046306">
    <property type="protein sequence ID" value="CAE0125549.1"/>
    <property type="molecule type" value="Transcribed_RNA"/>
</dbReference>
<keyword evidence="2" id="KW-1133">Transmembrane helix</keyword>
<evidence type="ECO:0000256" key="1">
    <source>
        <dbReference type="SAM" id="MobiDB-lite"/>
    </source>
</evidence>
<feature type="compositionally biased region" description="Polar residues" evidence="1">
    <location>
        <begin position="258"/>
        <end position="281"/>
    </location>
</feature>
<sequence>MEADAAETVVQESPSSPVQGENMVGGLPASSANGSTRPDKAPFEPKWMLPAAAGVALLAVELINAGSVGPNLYSWMQEDAMGTQTPQLLPTIGVFVMLTLAVFFLLGVAVCVRKPSRAVQLAGSTTLGTYVLHMYFTLLLTKLQPNFAAIPSTIQNSTLAISVQMLFIILTPMAFQLTIGAAFHKLLMLEFRAVFSISSSIWKHCTMRARAGNSPDLVAPYSRGALNPSRLGSSHSSAVELTNIRLHSPGPSPRLNVPSKSGPSMGDSSNAEPSISSNAEPSTIGRRFGRAPMKSPASDVLTPVPLANPSSGAGPSSAAAPIPAPIGRASV</sequence>
<feature type="transmembrane region" description="Helical" evidence="2">
    <location>
        <begin position="161"/>
        <end position="183"/>
    </location>
</feature>
<dbReference type="AlphaFoldDB" id="A0A7S3B8I2"/>
<feature type="transmembrane region" description="Helical" evidence="2">
    <location>
        <begin position="88"/>
        <end position="112"/>
    </location>
</feature>
<feature type="region of interest" description="Disordered" evidence="1">
    <location>
        <begin position="1"/>
        <end position="39"/>
    </location>
</feature>
<feature type="transmembrane region" description="Helical" evidence="2">
    <location>
        <begin position="47"/>
        <end position="68"/>
    </location>
</feature>
<keyword evidence="2" id="KW-0812">Transmembrane</keyword>
<feature type="compositionally biased region" description="Polar residues" evidence="1">
    <location>
        <begin position="10"/>
        <end position="19"/>
    </location>
</feature>
<name>A0A7S3B8I2_9EUKA</name>
<evidence type="ECO:0000256" key="2">
    <source>
        <dbReference type="SAM" id="Phobius"/>
    </source>
</evidence>
<accession>A0A7S3B8I2</accession>
<proteinExistence type="predicted"/>
<protein>
    <submittedName>
        <fullName evidence="3">Uncharacterized protein</fullName>
    </submittedName>
</protein>
<feature type="compositionally biased region" description="Low complexity" evidence="1">
    <location>
        <begin position="309"/>
        <end position="331"/>
    </location>
</feature>
<organism evidence="3">
    <name type="scientific">Haptolina ericina</name>
    <dbReference type="NCBI Taxonomy" id="156174"/>
    <lineage>
        <taxon>Eukaryota</taxon>
        <taxon>Haptista</taxon>
        <taxon>Haptophyta</taxon>
        <taxon>Prymnesiophyceae</taxon>
        <taxon>Prymnesiales</taxon>
        <taxon>Prymnesiaceae</taxon>
        <taxon>Haptolina</taxon>
    </lineage>
</organism>
<keyword evidence="2" id="KW-0472">Membrane</keyword>
<feature type="region of interest" description="Disordered" evidence="1">
    <location>
        <begin position="244"/>
        <end position="331"/>
    </location>
</feature>
<reference evidence="3" key="1">
    <citation type="submission" date="2021-01" db="EMBL/GenBank/DDBJ databases">
        <authorList>
            <person name="Corre E."/>
            <person name="Pelletier E."/>
            <person name="Niang G."/>
            <person name="Scheremetjew M."/>
            <person name="Finn R."/>
            <person name="Kale V."/>
            <person name="Holt S."/>
            <person name="Cochrane G."/>
            <person name="Meng A."/>
            <person name="Brown T."/>
            <person name="Cohen L."/>
        </authorList>
    </citation>
    <scope>NUCLEOTIDE SEQUENCE</scope>
    <source>
        <strain evidence="3">CCMP281</strain>
    </source>
</reference>
<feature type="transmembrane region" description="Helical" evidence="2">
    <location>
        <begin position="119"/>
        <end position="141"/>
    </location>
</feature>
<evidence type="ECO:0000313" key="3">
    <source>
        <dbReference type="EMBL" id="CAE0125549.1"/>
    </source>
</evidence>
<gene>
    <name evidence="3" type="ORF">HERI1096_LOCUS25626</name>
</gene>